<evidence type="ECO:0000313" key="3">
    <source>
        <dbReference type="Proteomes" id="UP000886833"/>
    </source>
</evidence>
<evidence type="ECO:0000313" key="2">
    <source>
        <dbReference type="EMBL" id="HIT37629.1"/>
    </source>
</evidence>
<dbReference type="EMBL" id="DVKQ01000054">
    <property type="protein sequence ID" value="HIT37629.1"/>
    <property type="molecule type" value="Genomic_DNA"/>
</dbReference>
<dbReference type="Gene3D" id="3.40.50.300">
    <property type="entry name" value="P-loop containing nucleotide triphosphate hydrolases"/>
    <property type="match status" value="1"/>
</dbReference>
<dbReference type="SUPFAM" id="SSF52540">
    <property type="entry name" value="P-loop containing nucleoside triphosphate hydrolases"/>
    <property type="match status" value="1"/>
</dbReference>
<dbReference type="Proteomes" id="UP000886833">
    <property type="component" value="Unassembled WGS sequence"/>
</dbReference>
<dbReference type="Pfam" id="PF01443">
    <property type="entry name" value="Viral_helicase1"/>
    <property type="match status" value="1"/>
</dbReference>
<reference evidence="2" key="1">
    <citation type="submission" date="2020-10" db="EMBL/GenBank/DDBJ databases">
        <authorList>
            <person name="Gilroy R."/>
        </authorList>
    </citation>
    <scope>NUCLEOTIDE SEQUENCE</scope>
    <source>
        <strain evidence="2">CHK195-26880</strain>
    </source>
</reference>
<dbReference type="InterPro" id="IPR027351">
    <property type="entry name" value="(+)RNA_virus_helicase_core_dom"/>
</dbReference>
<protein>
    <recommendedName>
        <fullName evidence="1">(+)RNA virus helicase C-terminal domain-containing protein</fullName>
    </recommendedName>
</protein>
<organism evidence="2 3">
    <name type="scientific">Candidatus Onthousia faecipullorum</name>
    <dbReference type="NCBI Taxonomy" id="2840887"/>
    <lineage>
        <taxon>Bacteria</taxon>
        <taxon>Bacillati</taxon>
        <taxon>Bacillota</taxon>
        <taxon>Bacilli</taxon>
        <taxon>Candidatus Onthousia</taxon>
    </lineage>
</organism>
<comment type="caution">
    <text evidence="2">The sequence shown here is derived from an EMBL/GenBank/DDBJ whole genome shotgun (WGS) entry which is preliminary data.</text>
</comment>
<reference evidence="2" key="2">
    <citation type="journal article" date="2021" name="PeerJ">
        <title>Extensive microbial diversity within the chicken gut microbiome revealed by metagenomics and culture.</title>
        <authorList>
            <person name="Gilroy R."/>
            <person name="Ravi A."/>
            <person name="Getino M."/>
            <person name="Pursley I."/>
            <person name="Horton D.L."/>
            <person name="Alikhan N.F."/>
            <person name="Baker D."/>
            <person name="Gharbi K."/>
            <person name="Hall N."/>
            <person name="Watson M."/>
            <person name="Adriaenssens E.M."/>
            <person name="Foster-Nyarko E."/>
            <person name="Jarju S."/>
            <person name="Secka A."/>
            <person name="Antonio M."/>
            <person name="Oren A."/>
            <person name="Chaudhuri R.R."/>
            <person name="La Ragione R."/>
            <person name="Hildebrand F."/>
            <person name="Pallen M.J."/>
        </authorList>
    </citation>
    <scope>NUCLEOTIDE SEQUENCE</scope>
    <source>
        <strain evidence="2">CHK195-26880</strain>
    </source>
</reference>
<feature type="domain" description="(+)RNA virus helicase C-terminal" evidence="1">
    <location>
        <begin position="1"/>
        <end position="48"/>
    </location>
</feature>
<name>A0A9D1KBI6_9FIRM</name>
<feature type="non-terminal residue" evidence="2">
    <location>
        <position position="1"/>
    </location>
</feature>
<dbReference type="GO" id="GO:0005524">
    <property type="term" value="F:ATP binding"/>
    <property type="evidence" value="ECO:0007669"/>
    <property type="project" value="InterPro"/>
</dbReference>
<sequence length="57" mass="6420">IIVEGLDGCGKTTLITNLAKEGKQLVIPNNDFENFYNKYVDTFERSSINSIMDCSFI</sequence>
<gene>
    <name evidence="2" type="ORF">IAB59_04030</name>
</gene>
<proteinExistence type="predicted"/>
<dbReference type="InterPro" id="IPR027417">
    <property type="entry name" value="P-loop_NTPase"/>
</dbReference>
<dbReference type="AlphaFoldDB" id="A0A9D1KBI6"/>
<accession>A0A9D1KBI6</accession>
<evidence type="ECO:0000259" key="1">
    <source>
        <dbReference type="Pfam" id="PF01443"/>
    </source>
</evidence>